<feature type="domain" description="HTH cro/C1-type" evidence="1">
    <location>
        <begin position="39"/>
        <end position="86"/>
    </location>
</feature>
<dbReference type="SMART" id="SM00530">
    <property type="entry name" value="HTH_XRE"/>
    <property type="match status" value="1"/>
</dbReference>
<dbReference type="EMBL" id="FOWE01000010">
    <property type="protein sequence ID" value="SFO51139.1"/>
    <property type="molecule type" value="Genomic_DNA"/>
</dbReference>
<dbReference type="Gene3D" id="1.10.260.40">
    <property type="entry name" value="lambda repressor-like DNA-binding domains"/>
    <property type="match status" value="1"/>
</dbReference>
<dbReference type="Pfam" id="PF13560">
    <property type="entry name" value="HTH_31"/>
    <property type="match status" value="1"/>
</dbReference>
<dbReference type="InterPro" id="IPR010982">
    <property type="entry name" value="Lambda_DNA-bd_dom_sf"/>
</dbReference>
<dbReference type="PROSITE" id="PS50943">
    <property type="entry name" value="HTH_CROC1"/>
    <property type="match status" value="1"/>
</dbReference>
<dbReference type="InterPro" id="IPR041413">
    <property type="entry name" value="MLTR_LBD"/>
</dbReference>
<dbReference type="Gene3D" id="3.30.450.180">
    <property type="match status" value="1"/>
</dbReference>
<dbReference type="Pfam" id="PF17765">
    <property type="entry name" value="MLTR_LBD"/>
    <property type="match status" value="1"/>
</dbReference>
<dbReference type="Proteomes" id="UP000183642">
    <property type="component" value="Unassembled WGS sequence"/>
</dbReference>
<dbReference type="CDD" id="cd00093">
    <property type="entry name" value="HTH_XRE"/>
    <property type="match status" value="1"/>
</dbReference>
<dbReference type="PANTHER" id="PTHR35010:SF2">
    <property type="entry name" value="BLL4672 PROTEIN"/>
    <property type="match status" value="1"/>
</dbReference>
<dbReference type="InterPro" id="IPR001387">
    <property type="entry name" value="Cro/C1-type_HTH"/>
</dbReference>
<evidence type="ECO:0000313" key="2">
    <source>
        <dbReference type="EMBL" id="SFO51139.1"/>
    </source>
</evidence>
<evidence type="ECO:0000259" key="1">
    <source>
        <dbReference type="PROSITE" id="PS50943"/>
    </source>
</evidence>
<dbReference type="GO" id="GO:0003677">
    <property type="term" value="F:DNA binding"/>
    <property type="evidence" value="ECO:0007669"/>
    <property type="project" value="InterPro"/>
</dbReference>
<dbReference type="SUPFAM" id="SSF47413">
    <property type="entry name" value="lambda repressor-like DNA-binding domains"/>
    <property type="match status" value="1"/>
</dbReference>
<evidence type="ECO:0000313" key="3">
    <source>
        <dbReference type="Proteomes" id="UP000183642"/>
    </source>
</evidence>
<dbReference type="AlphaFoldDB" id="A0A1I5HSN0"/>
<organism evidence="2 3">
    <name type="scientific">Geodermatophilus obscurus</name>
    <dbReference type="NCBI Taxonomy" id="1861"/>
    <lineage>
        <taxon>Bacteria</taxon>
        <taxon>Bacillati</taxon>
        <taxon>Actinomycetota</taxon>
        <taxon>Actinomycetes</taxon>
        <taxon>Geodermatophilales</taxon>
        <taxon>Geodermatophilaceae</taxon>
        <taxon>Geodermatophilus</taxon>
    </lineage>
</organism>
<protein>
    <submittedName>
        <fullName evidence="2">Helix-turn-helix domain-containing protein</fullName>
    </submittedName>
</protein>
<accession>A0A1I5HSN0</accession>
<dbReference type="PANTHER" id="PTHR35010">
    <property type="entry name" value="BLL4672 PROTEIN-RELATED"/>
    <property type="match status" value="1"/>
</dbReference>
<keyword evidence="3" id="KW-1185">Reference proteome</keyword>
<gene>
    <name evidence="2" type="ORF">SAMN05660359_03998</name>
</gene>
<reference evidence="3" key="1">
    <citation type="submission" date="2016-10" db="EMBL/GenBank/DDBJ databases">
        <authorList>
            <person name="Varghese N."/>
            <person name="Submissions S."/>
        </authorList>
    </citation>
    <scope>NUCLEOTIDE SEQUENCE [LARGE SCALE GENOMIC DNA]</scope>
    <source>
        <strain evidence="3">DSM 43161</strain>
    </source>
</reference>
<proteinExistence type="predicted"/>
<sequence length="305" mass="33437">MVAVDTRKDLREFLATRRARITPQQAGLPTYGGHRRVPGLRREEVALLAGVSVEYYTRLERGNANGVSDSVLEALVRVLQLDDAERAHLYDLTRGAMTAARARRRPARAAVRPGVQQLLGAMAGVPAFVQNGRLDVPAANPLARALYADLFDDAGPSSAGRPPNLARYIFLDPRAVEFFPDWNRAASDAVTQLRAEVGRSPDDRELRELIGEITTRSQQFSALWATHDVRWHTTGTKRYHHPVVGDLTLAYEAMALAADPGQTLITFTAEPGSPSQQALTFLASWTGSATRELAGRDRTSQDRSA</sequence>
<name>A0A1I5HSN0_9ACTN</name>